<reference evidence="1 2" key="1">
    <citation type="journal article" date="2024" name="G3 (Bethesda)">
        <title>Genome assembly of Hibiscus sabdariffa L. provides insights into metabolisms of medicinal natural products.</title>
        <authorList>
            <person name="Kim T."/>
        </authorList>
    </citation>
    <scope>NUCLEOTIDE SEQUENCE [LARGE SCALE GENOMIC DNA]</scope>
    <source>
        <strain evidence="1">TK-2024</strain>
        <tissue evidence="1">Old leaves</tissue>
    </source>
</reference>
<evidence type="ECO:0000313" key="1">
    <source>
        <dbReference type="EMBL" id="KAK8537945.1"/>
    </source>
</evidence>
<name>A0ABR2DG80_9ROSI</name>
<accession>A0ABR2DG80</accession>
<evidence type="ECO:0000313" key="2">
    <source>
        <dbReference type="Proteomes" id="UP001472677"/>
    </source>
</evidence>
<dbReference type="Proteomes" id="UP001472677">
    <property type="component" value="Unassembled WGS sequence"/>
</dbReference>
<protein>
    <submittedName>
        <fullName evidence="1">Uncharacterized protein</fullName>
    </submittedName>
</protein>
<keyword evidence="2" id="KW-1185">Reference proteome</keyword>
<proteinExistence type="predicted"/>
<organism evidence="1 2">
    <name type="scientific">Hibiscus sabdariffa</name>
    <name type="common">roselle</name>
    <dbReference type="NCBI Taxonomy" id="183260"/>
    <lineage>
        <taxon>Eukaryota</taxon>
        <taxon>Viridiplantae</taxon>
        <taxon>Streptophyta</taxon>
        <taxon>Embryophyta</taxon>
        <taxon>Tracheophyta</taxon>
        <taxon>Spermatophyta</taxon>
        <taxon>Magnoliopsida</taxon>
        <taxon>eudicotyledons</taxon>
        <taxon>Gunneridae</taxon>
        <taxon>Pentapetalae</taxon>
        <taxon>rosids</taxon>
        <taxon>malvids</taxon>
        <taxon>Malvales</taxon>
        <taxon>Malvaceae</taxon>
        <taxon>Malvoideae</taxon>
        <taxon>Hibiscus</taxon>
    </lineage>
</organism>
<sequence>MGIKTGFVMLGKLGLDVVRFQPFSHKDQPIYYGIQVPAMVKTLLGELSGYNMPKSRGIRTAPASQGTTIR</sequence>
<dbReference type="EMBL" id="JBBPBM010000028">
    <property type="protein sequence ID" value="KAK8537945.1"/>
    <property type="molecule type" value="Genomic_DNA"/>
</dbReference>
<gene>
    <name evidence="1" type="ORF">V6N12_044086</name>
</gene>
<comment type="caution">
    <text evidence="1">The sequence shown here is derived from an EMBL/GenBank/DDBJ whole genome shotgun (WGS) entry which is preliminary data.</text>
</comment>